<dbReference type="Pfam" id="PF07660">
    <property type="entry name" value="STN"/>
    <property type="match status" value="1"/>
</dbReference>
<keyword evidence="10 15" id="KW-0798">TonB box</keyword>
<keyword evidence="6 14" id="KW-0812">Transmembrane</keyword>
<evidence type="ECO:0000256" key="4">
    <source>
        <dbReference type="ARBA" id="ARBA00022452"/>
    </source>
</evidence>
<dbReference type="Gene3D" id="2.40.170.20">
    <property type="entry name" value="TonB-dependent receptor, beta-barrel domain"/>
    <property type="match status" value="1"/>
</dbReference>
<dbReference type="InterPro" id="IPR012910">
    <property type="entry name" value="Plug_dom"/>
</dbReference>
<keyword evidence="5" id="KW-0410">Iron transport</keyword>
<organism evidence="17 20">
    <name type="scientific">Pseudomonas delhiensis</name>
    <dbReference type="NCBI Taxonomy" id="366289"/>
    <lineage>
        <taxon>Bacteria</taxon>
        <taxon>Pseudomonadati</taxon>
        <taxon>Pseudomonadota</taxon>
        <taxon>Gammaproteobacteria</taxon>
        <taxon>Pseudomonadales</taxon>
        <taxon>Pseudomonadaceae</taxon>
        <taxon>Pseudomonas</taxon>
    </lineage>
</organism>
<reference evidence="18 19" key="2">
    <citation type="submission" date="2017-06" db="EMBL/GenBank/DDBJ databases">
        <authorList>
            <person name="Varghese N."/>
            <person name="Submissions S."/>
        </authorList>
    </citation>
    <scope>NUCLEOTIDE SEQUENCE [LARGE SCALE GENOMIC DNA]</scope>
    <source>
        <strain evidence="18 19">RLD-1</strain>
    </source>
</reference>
<dbReference type="FunFam" id="2.170.130.10:FF:000010">
    <property type="entry name" value="Ferripyoverdine receptor"/>
    <property type="match status" value="1"/>
</dbReference>
<evidence type="ECO:0000256" key="7">
    <source>
        <dbReference type="ARBA" id="ARBA00022729"/>
    </source>
</evidence>
<evidence type="ECO:0000256" key="2">
    <source>
        <dbReference type="ARBA" id="ARBA00009810"/>
    </source>
</evidence>
<dbReference type="NCBIfam" id="TIGR01783">
    <property type="entry name" value="TonB-siderophor"/>
    <property type="match status" value="1"/>
</dbReference>
<comment type="similarity">
    <text evidence="2 14 15">Belongs to the TonB-dependent receptor family.</text>
</comment>
<dbReference type="Gene3D" id="3.55.50.30">
    <property type="match status" value="1"/>
</dbReference>
<dbReference type="CDD" id="cd01347">
    <property type="entry name" value="ligand_gated_channel"/>
    <property type="match status" value="1"/>
</dbReference>
<keyword evidence="8" id="KW-0408">Iron</keyword>
<evidence type="ECO:0000256" key="9">
    <source>
        <dbReference type="ARBA" id="ARBA00023065"/>
    </source>
</evidence>
<keyword evidence="19" id="KW-1185">Reference proteome</keyword>
<keyword evidence="12 17" id="KW-0675">Receptor</keyword>
<dbReference type="EMBL" id="FZPC01000046">
    <property type="protein sequence ID" value="SNT54143.1"/>
    <property type="molecule type" value="Genomic_DNA"/>
</dbReference>
<dbReference type="InterPro" id="IPR011662">
    <property type="entry name" value="Secretin/TonB_short_N"/>
</dbReference>
<dbReference type="InterPro" id="IPR036942">
    <property type="entry name" value="Beta-barrel_TonB_sf"/>
</dbReference>
<dbReference type="Proteomes" id="UP000198309">
    <property type="component" value="Unassembled WGS sequence"/>
</dbReference>
<keyword evidence="7" id="KW-0732">Signal</keyword>
<dbReference type="PANTHER" id="PTHR32552:SF74">
    <property type="entry name" value="HYDROXAMATE SIDEROPHORE RECEPTOR FHUE"/>
    <property type="match status" value="1"/>
</dbReference>
<gene>
    <name evidence="17" type="ORF">SAMN05216189_10513</name>
    <name evidence="18" type="ORF">SAMN06295949_14622</name>
</gene>
<evidence type="ECO:0000256" key="10">
    <source>
        <dbReference type="ARBA" id="ARBA00023077"/>
    </source>
</evidence>
<evidence type="ECO:0000256" key="6">
    <source>
        <dbReference type="ARBA" id="ARBA00022692"/>
    </source>
</evidence>
<dbReference type="RefSeq" id="WP_089394679.1">
    <property type="nucleotide sequence ID" value="NZ_FNEC01000051.1"/>
</dbReference>
<evidence type="ECO:0000313" key="19">
    <source>
        <dbReference type="Proteomes" id="UP000198309"/>
    </source>
</evidence>
<dbReference type="SMART" id="SM00965">
    <property type="entry name" value="STN"/>
    <property type="match status" value="1"/>
</dbReference>
<evidence type="ECO:0000256" key="11">
    <source>
        <dbReference type="ARBA" id="ARBA00023136"/>
    </source>
</evidence>
<dbReference type="Proteomes" id="UP000199693">
    <property type="component" value="Unassembled WGS sequence"/>
</dbReference>
<evidence type="ECO:0000256" key="12">
    <source>
        <dbReference type="ARBA" id="ARBA00023170"/>
    </source>
</evidence>
<name>A0A239NI69_9PSED</name>
<dbReference type="InterPro" id="IPR000531">
    <property type="entry name" value="Beta-barrel_TonB"/>
</dbReference>
<reference evidence="17 20" key="1">
    <citation type="submission" date="2016-10" db="EMBL/GenBank/DDBJ databases">
        <authorList>
            <person name="de Groot N.N."/>
        </authorList>
    </citation>
    <scope>NUCLEOTIDE SEQUENCE [LARGE SCALE GENOMIC DNA]</scope>
    <source>
        <strain evidence="17 20">CCM 7361</strain>
    </source>
</reference>
<dbReference type="InterPro" id="IPR037066">
    <property type="entry name" value="Plug_dom_sf"/>
</dbReference>
<evidence type="ECO:0000256" key="13">
    <source>
        <dbReference type="ARBA" id="ARBA00023237"/>
    </source>
</evidence>
<dbReference type="PROSITE" id="PS52016">
    <property type="entry name" value="TONB_DEPENDENT_REC_3"/>
    <property type="match status" value="1"/>
</dbReference>
<dbReference type="InterPro" id="IPR039426">
    <property type="entry name" value="TonB-dep_rcpt-like"/>
</dbReference>
<evidence type="ECO:0000256" key="8">
    <source>
        <dbReference type="ARBA" id="ARBA00023004"/>
    </source>
</evidence>
<sequence length="800" mass="87486">MKKNLGRTRLAAQIRQHSLRNVLPRTLLAVTLLGAGVGAVAAPVKVNIPAQALSSALAELGQQTGLEILYSPDIVKGIRSRAVSGTVEPEQALDTLLQGSGITYRIENGTVTLGSSGEAPLEMGAVTISGKAPGSTTEGTGLYTTYSSSSSTRLNLSPQETPQSVTVLTRQRLDDQRLENVTDALEATAGITVSREGLGADTDSFWSRGFAISNYEIDGVPTSSSLANYRLSTAVYDRVEVVRGATGLISGMGTPSATINLIRKRPTFDPHLSLSAEAGSWDRYGSGVDVSGPLNDGGSIRGRLVADYKNQQAWVDRFKQEDTVLYGITEFDLSDSTLLTLGFNHQTSNVNSPLRNGFPLFYSNGQSTDFKRSANSAPDWSYYDNELNSLFASVEHQFDSGWSGKAEYSHTQYNYDSVVTYIGGSPDQDTGAGTYVQPVHWKGKPVQDNLDAYVTGPFSLFGREHELIGGLTLSELRDLDNPDYGWWLMPGSGYDGTIPNINDWDGSANKPEFPKYGETDTRENQYAAYLTGRFRLTDSTSLILGNRVIDWKRNSDYTANDGSKSKTRDRETGVYIPYAGLVQELDETWSLYASYTKIFNPQGSWVRDINNQPLDPEEGTSYEAGVKASFNDGRLTSSLSLFKTEQDNLAVYDGVAYVSEQGTSTKGVELELNGELAEGWQFTGGYAYSVSEDEDGNRIITQVPRHSLKTFTTYRLPGVLDKLTLGGGVNWQSKYGYDLKSYTQGSYALVNLMARYDITRNLSASINLNNVFDKEYFAGASTYGVYGAPRNFMTSLKYSY</sequence>
<evidence type="ECO:0000313" key="17">
    <source>
        <dbReference type="EMBL" id="SDK77143.1"/>
    </source>
</evidence>
<dbReference type="Pfam" id="PF07715">
    <property type="entry name" value="Plug"/>
    <property type="match status" value="1"/>
</dbReference>
<evidence type="ECO:0000313" key="20">
    <source>
        <dbReference type="Proteomes" id="UP000199693"/>
    </source>
</evidence>
<keyword evidence="13 14" id="KW-0998">Cell outer membrane</keyword>
<dbReference type="InterPro" id="IPR010105">
    <property type="entry name" value="TonB_sidphr_rcpt"/>
</dbReference>
<keyword evidence="11 14" id="KW-0472">Membrane</keyword>
<dbReference type="Gene3D" id="2.170.130.10">
    <property type="entry name" value="TonB-dependent receptor, plug domain"/>
    <property type="match status" value="1"/>
</dbReference>
<evidence type="ECO:0000256" key="5">
    <source>
        <dbReference type="ARBA" id="ARBA00022496"/>
    </source>
</evidence>
<accession>A0A239NI69</accession>
<protein>
    <submittedName>
        <fullName evidence="17">Outer-membrane receptor for ferric coprogen and ferric-rhodotorulic acid</fullName>
    </submittedName>
</protein>
<proteinExistence type="inferred from homology"/>
<evidence type="ECO:0000256" key="3">
    <source>
        <dbReference type="ARBA" id="ARBA00022448"/>
    </source>
</evidence>
<dbReference type="AlphaFoldDB" id="A0A239NI69"/>
<comment type="subcellular location">
    <subcellularLocation>
        <location evidence="1 14">Cell outer membrane</location>
        <topology evidence="1 14">Multi-pass membrane protein</topology>
    </subcellularLocation>
</comment>
<dbReference type="Pfam" id="PF00593">
    <property type="entry name" value="TonB_dep_Rec_b-barrel"/>
    <property type="match status" value="1"/>
</dbReference>
<evidence type="ECO:0000256" key="14">
    <source>
        <dbReference type="PROSITE-ProRule" id="PRU01360"/>
    </source>
</evidence>
<keyword evidence="9" id="KW-0406">Ion transport</keyword>
<evidence type="ECO:0000313" key="18">
    <source>
        <dbReference type="EMBL" id="SNT54143.1"/>
    </source>
</evidence>
<dbReference type="GO" id="GO:0015891">
    <property type="term" value="P:siderophore transport"/>
    <property type="evidence" value="ECO:0007669"/>
    <property type="project" value="InterPro"/>
</dbReference>
<dbReference type="EMBL" id="FNEC01000051">
    <property type="protein sequence ID" value="SDK77143.1"/>
    <property type="molecule type" value="Genomic_DNA"/>
</dbReference>
<dbReference type="GO" id="GO:0009279">
    <property type="term" value="C:cell outer membrane"/>
    <property type="evidence" value="ECO:0007669"/>
    <property type="project" value="UniProtKB-SubCell"/>
</dbReference>
<dbReference type="PANTHER" id="PTHR32552">
    <property type="entry name" value="FERRICHROME IRON RECEPTOR-RELATED"/>
    <property type="match status" value="1"/>
</dbReference>
<dbReference type="GO" id="GO:0015344">
    <property type="term" value="F:siderophore uptake transmembrane transporter activity"/>
    <property type="evidence" value="ECO:0007669"/>
    <property type="project" value="TreeGrafter"/>
</dbReference>
<keyword evidence="3 14" id="KW-0813">Transport</keyword>
<dbReference type="GO" id="GO:0038023">
    <property type="term" value="F:signaling receptor activity"/>
    <property type="evidence" value="ECO:0007669"/>
    <property type="project" value="InterPro"/>
</dbReference>
<evidence type="ECO:0000256" key="1">
    <source>
        <dbReference type="ARBA" id="ARBA00004571"/>
    </source>
</evidence>
<feature type="domain" description="Secretin/TonB short N-terminal" evidence="16">
    <location>
        <begin position="66"/>
        <end position="116"/>
    </location>
</feature>
<dbReference type="SUPFAM" id="SSF56935">
    <property type="entry name" value="Porins"/>
    <property type="match status" value="1"/>
</dbReference>
<keyword evidence="4 14" id="KW-1134">Transmembrane beta strand</keyword>
<evidence type="ECO:0000259" key="16">
    <source>
        <dbReference type="SMART" id="SM00965"/>
    </source>
</evidence>
<evidence type="ECO:0000256" key="15">
    <source>
        <dbReference type="RuleBase" id="RU003357"/>
    </source>
</evidence>